<protein>
    <submittedName>
        <fullName evidence="2">Uncharacterized protein LOC111305950</fullName>
    </submittedName>
</protein>
<dbReference type="AlphaFoldDB" id="A0A6P6A4D0"/>
<accession>A0A6P6A4D0</accession>
<evidence type="ECO:0000313" key="2">
    <source>
        <dbReference type="RefSeq" id="XP_022759571.1"/>
    </source>
</evidence>
<sequence>MENLPGTSEFPFEQSDRLVRDAVDNLPTTSKFPLEQSELRISRGTSEFPLKQSDQWVSDGSAANEQLDSEFGMEHHVERWVNEDWSELDSLFNFEVGKQAVQLEMDLPTAGTELTDGRDYTDHFFQDPAYHASVQQMNAALKSITGQEDFVLEASDQLAVVTSSHSQALQQSDLLVLPDPVVNMKILSGTSEFSFEQFDLLVSHAPVVNMENLTGTSEFPLEQSNLPVSHDLENLQDTSNFPFEQSDLLVSRDSVVNDPLDSDFRMEQHVEGRVKED</sequence>
<dbReference type="RefSeq" id="XP_022759571.1">
    <property type="nucleotide sequence ID" value="XM_022903836.1"/>
</dbReference>
<organism evidence="1 2">
    <name type="scientific">Durio zibethinus</name>
    <name type="common">Durian</name>
    <dbReference type="NCBI Taxonomy" id="66656"/>
    <lineage>
        <taxon>Eukaryota</taxon>
        <taxon>Viridiplantae</taxon>
        <taxon>Streptophyta</taxon>
        <taxon>Embryophyta</taxon>
        <taxon>Tracheophyta</taxon>
        <taxon>Spermatophyta</taxon>
        <taxon>Magnoliopsida</taxon>
        <taxon>eudicotyledons</taxon>
        <taxon>Gunneridae</taxon>
        <taxon>Pentapetalae</taxon>
        <taxon>rosids</taxon>
        <taxon>malvids</taxon>
        <taxon>Malvales</taxon>
        <taxon>Malvaceae</taxon>
        <taxon>Helicteroideae</taxon>
        <taxon>Durio</taxon>
    </lineage>
</organism>
<keyword evidence="1" id="KW-1185">Reference proteome</keyword>
<name>A0A6P6A4D0_DURZI</name>
<dbReference type="Proteomes" id="UP000515121">
    <property type="component" value="Unplaced"/>
</dbReference>
<dbReference type="KEGG" id="dzi:111305950"/>
<dbReference type="GeneID" id="111305950"/>
<reference evidence="2" key="1">
    <citation type="submission" date="2025-08" db="UniProtKB">
        <authorList>
            <consortium name="RefSeq"/>
        </authorList>
    </citation>
    <scope>IDENTIFICATION</scope>
    <source>
        <tissue evidence="2">Fruit stalk</tissue>
    </source>
</reference>
<evidence type="ECO:0000313" key="1">
    <source>
        <dbReference type="Proteomes" id="UP000515121"/>
    </source>
</evidence>
<proteinExistence type="predicted"/>
<gene>
    <name evidence="2" type="primary">LOC111305950</name>
</gene>